<reference evidence="3 4" key="1">
    <citation type="submission" date="2017-09" db="EMBL/GenBank/DDBJ databases">
        <title>Depth-based differentiation of microbial function through sediment-hosted aquifers and enrichment of novel symbionts in the deep terrestrial subsurface.</title>
        <authorList>
            <person name="Probst A.J."/>
            <person name="Ladd B."/>
            <person name="Jarett J.K."/>
            <person name="Geller-Mcgrath D.E."/>
            <person name="Sieber C.M."/>
            <person name="Emerson J.B."/>
            <person name="Anantharaman K."/>
            <person name="Thomas B.C."/>
            <person name="Malmstrom R."/>
            <person name="Stieglmeier M."/>
            <person name="Klingl A."/>
            <person name="Woyke T."/>
            <person name="Ryan C.M."/>
            <person name="Banfield J.F."/>
        </authorList>
    </citation>
    <scope>NUCLEOTIDE SEQUENCE [LARGE SCALE GENOMIC DNA]</scope>
    <source>
        <strain evidence="3">CG07_land_8_20_14_0_80_42_15</strain>
    </source>
</reference>
<dbReference type="PANTHER" id="PTHR36566:SF1">
    <property type="entry name" value="PYRIDINIUM-3,5-BISTHIOCARBOXYLIC ACID MONONUCLEOTIDE NICKEL INSERTION PROTEIN"/>
    <property type="match status" value="1"/>
</dbReference>
<organism evidence="3 4">
    <name type="scientific">Candidatus Aquitaenariimonas noxiae</name>
    <dbReference type="NCBI Taxonomy" id="1974741"/>
    <lineage>
        <taxon>Bacteria</taxon>
        <taxon>Pseudomonadati</taxon>
        <taxon>Candidatus Omnitrophota</taxon>
        <taxon>Candidatus Aquitaenariimonas</taxon>
    </lineage>
</organism>
<keyword evidence="2" id="KW-0456">Lyase</keyword>
<dbReference type="PANTHER" id="PTHR36566">
    <property type="entry name" value="NICKEL INSERTION PROTEIN-RELATED"/>
    <property type="match status" value="1"/>
</dbReference>
<protein>
    <recommendedName>
        <fullName evidence="2">Putative nickel insertion protein</fullName>
    </recommendedName>
</protein>
<dbReference type="AlphaFoldDB" id="A0A2J0KU53"/>
<comment type="similarity">
    <text evidence="2">Belongs to the LarC family.</text>
</comment>
<dbReference type="Pfam" id="PF01969">
    <property type="entry name" value="Ni_insertion"/>
    <property type="match status" value="1"/>
</dbReference>
<dbReference type="GO" id="GO:0016151">
    <property type="term" value="F:nickel cation binding"/>
    <property type="evidence" value="ECO:0007669"/>
    <property type="project" value="UniProtKB-UniRule"/>
</dbReference>
<dbReference type="Gene3D" id="3.30.70.1380">
    <property type="entry name" value="Transcriptional regulatory protein pf0864 domain like"/>
    <property type="match status" value="1"/>
</dbReference>
<sequence>MKVLYLDCSSGISGDMFVGAMLDAGLNLSFLKKELSKLNIGGYKISKRSVMRNSIKGMKFDVLIDDKKHVHRPLKEILTVIEKSKLDKDVKELSKSIFLNIAKAEAKVHNVKDVKKVHFRELGHLDSIIDIVSASIAVKALNIGKVYGSYLNSGKTMPAASNLLEGYKVAFARIPYELITPTGAGIFTTLVDKNETPPPMEVLKTGYGAGTYEIKEIPNLLRVVVGDVSELLYNEDKVIVVETNIDDTRPIIYDYIMERLFGSGALDVFITSTHMKKSRIGALLTVLVRPSDLNKIAKIIFEETTTIGLRYYQANRFTLKREIKKVKTKYGAVNFKISKIEGDSYRLSPEYEDCRKLAKKFKVPLQEVYEGVLKER</sequence>
<dbReference type="InterPro" id="IPR002822">
    <property type="entry name" value="Ni_insertion"/>
</dbReference>
<comment type="caution">
    <text evidence="3">The sequence shown here is derived from an EMBL/GenBank/DDBJ whole genome shotgun (WGS) entry which is preliminary data.</text>
</comment>
<evidence type="ECO:0000313" key="4">
    <source>
        <dbReference type="Proteomes" id="UP000230052"/>
    </source>
</evidence>
<accession>A0A2J0KU53</accession>
<dbReference type="Proteomes" id="UP000230052">
    <property type="component" value="Unassembled WGS sequence"/>
</dbReference>
<evidence type="ECO:0000256" key="1">
    <source>
        <dbReference type="ARBA" id="ARBA00022596"/>
    </source>
</evidence>
<proteinExistence type="inferred from homology"/>
<evidence type="ECO:0000313" key="3">
    <source>
        <dbReference type="EMBL" id="PIU42032.1"/>
    </source>
</evidence>
<gene>
    <name evidence="3" type="ORF">COS99_02260</name>
</gene>
<dbReference type="Gene3D" id="3.10.20.300">
    <property type="entry name" value="mk0293 like domain"/>
    <property type="match status" value="1"/>
</dbReference>
<dbReference type="NCBIfam" id="TIGR00299">
    <property type="entry name" value="nickel pincer cofactor biosynthesis protein LarC"/>
    <property type="match status" value="1"/>
</dbReference>
<evidence type="ECO:0000256" key="2">
    <source>
        <dbReference type="HAMAP-Rule" id="MF_01074"/>
    </source>
</evidence>
<dbReference type="HAMAP" id="MF_01074">
    <property type="entry name" value="LarC"/>
    <property type="match status" value="1"/>
</dbReference>
<name>A0A2J0KU53_9BACT</name>
<dbReference type="GO" id="GO:0016829">
    <property type="term" value="F:lyase activity"/>
    <property type="evidence" value="ECO:0007669"/>
    <property type="project" value="UniProtKB-UniRule"/>
</dbReference>
<dbReference type="EMBL" id="PEWV01000022">
    <property type="protein sequence ID" value="PIU42032.1"/>
    <property type="molecule type" value="Genomic_DNA"/>
</dbReference>
<keyword evidence="1 2" id="KW-0533">Nickel</keyword>